<evidence type="ECO:0000256" key="8">
    <source>
        <dbReference type="SAM" id="Coils"/>
    </source>
</evidence>
<dbReference type="InterPro" id="IPR013083">
    <property type="entry name" value="Znf_RING/FYVE/PHD"/>
</dbReference>
<evidence type="ECO:0000256" key="5">
    <source>
        <dbReference type="ARBA" id="ARBA00022806"/>
    </source>
</evidence>
<dbReference type="PROSITE" id="PS50089">
    <property type="entry name" value="ZF_RING_2"/>
    <property type="match status" value="1"/>
</dbReference>
<reference evidence="11" key="1">
    <citation type="journal article" date="2020" name="Nature">
        <title>Giant virus diversity and host interactions through global metagenomics.</title>
        <authorList>
            <person name="Schulz F."/>
            <person name="Roux S."/>
            <person name="Paez-Espino D."/>
            <person name="Jungbluth S."/>
            <person name="Walsh D.A."/>
            <person name="Denef V.J."/>
            <person name="McMahon K.D."/>
            <person name="Konstantinidis K.T."/>
            <person name="Eloe-Fadrosh E.A."/>
            <person name="Kyrpides N.C."/>
            <person name="Woyke T."/>
        </authorList>
    </citation>
    <scope>NUCLEOTIDE SEQUENCE</scope>
    <source>
        <strain evidence="11">GVMAG-S-1040241-154</strain>
    </source>
</reference>
<evidence type="ECO:0000259" key="10">
    <source>
        <dbReference type="PROSITE" id="PS51194"/>
    </source>
</evidence>
<dbReference type="EMBL" id="MN740684">
    <property type="protein sequence ID" value="QHU07197.1"/>
    <property type="molecule type" value="Genomic_DNA"/>
</dbReference>
<dbReference type="AlphaFoldDB" id="A0A6C0JRY1"/>
<keyword evidence="6" id="KW-0862">Zinc</keyword>
<dbReference type="SMART" id="SM00184">
    <property type="entry name" value="RING"/>
    <property type="match status" value="1"/>
</dbReference>
<dbReference type="GO" id="GO:0005524">
    <property type="term" value="F:ATP binding"/>
    <property type="evidence" value="ECO:0007669"/>
    <property type="project" value="UniProtKB-KW"/>
</dbReference>
<keyword evidence="3" id="KW-0863">Zinc-finger</keyword>
<evidence type="ECO:0008006" key="12">
    <source>
        <dbReference type="Google" id="ProtNLM"/>
    </source>
</evidence>
<keyword evidence="8" id="KW-0175">Coiled coil</keyword>
<organism evidence="11">
    <name type="scientific">viral metagenome</name>
    <dbReference type="NCBI Taxonomy" id="1070528"/>
    <lineage>
        <taxon>unclassified sequences</taxon>
        <taxon>metagenomes</taxon>
        <taxon>organismal metagenomes</taxon>
    </lineage>
</organism>
<dbReference type="SMART" id="SM00490">
    <property type="entry name" value="HELICc"/>
    <property type="match status" value="1"/>
</dbReference>
<feature type="coiled-coil region" evidence="8">
    <location>
        <begin position="384"/>
        <end position="425"/>
    </location>
</feature>
<dbReference type="InterPro" id="IPR050628">
    <property type="entry name" value="SNF2_RAD54_helicase_TF"/>
</dbReference>
<dbReference type="Gene3D" id="3.30.40.10">
    <property type="entry name" value="Zinc/RING finger domain, C3HC4 (zinc finger)"/>
    <property type="match status" value="1"/>
</dbReference>
<feature type="domain" description="Helicase C-terminal" evidence="10">
    <location>
        <begin position="491"/>
        <end position="615"/>
    </location>
</feature>
<evidence type="ECO:0000313" key="11">
    <source>
        <dbReference type="EMBL" id="QHU07197.1"/>
    </source>
</evidence>
<dbReference type="Gene3D" id="3.40.50.300">
    <property type="entry name" value="P-loop containing nucleotide triphosphate hydrolases"/>
    <property type="match status" value="2"/>
</dbReference>
<dbReference type="Pfam" id="PF00097">
    <property type="entry name" value="zf-C3HC4"/>
    <property type="match status" value="1"/>
</dbReference>
<dbReference type="GO" id="GO:0008094">
    <property type="term" value="F:ATP-dependent activity, acting on DNA"/>
    <property type="evidence" value="ECO:0007669"/>
    <property type="project" value="TreeGrafter"/>
</dbReference>
<dbReference type="InterPro" id="IPR018957">
    <property type="entry name" value="Znf_C3HC4_RING-type"/>
</dbReference>
<keyword evidence="1" id="KW-0479">Metal-binding</keyword>
<feature type="domain" description="RING-type" evidence="9">
    <location>
        <begin position="427"/>
        <end position="465"/>
    </location>
</feature>
<dbReference type="InterPro" id="IPR001841">
    <property type="entry name" value="Znf_RING"/>
</dbReference>
<dbReference type="GO" id="GO:0005634">
    <property type="term" value="C:nucleus"/>
    <property type="evidence" value="ECO:0007669"/>
    <property type="project" value="TreeGrafter"/>
</dbReference>
<dbReference type="SUPFAM" id="SSF52540">
    <property type="entry name" value="P-loop containing nucleoside triphosphate hydrolases"/>
    <property type="match status" value="2"/>
</dbReference>
<dbReference type="PANTHER" id="PTHR45626">
    <property type="entry name" value="TRANSCRIPTION TERMINATION FACTOR 2-RELATED"/>
    <property type="match status" value="1"/>
</dbReference>
<keyword evidence="2" id="KW-0547">Nucleotide-binding</keyword>
<keyword evidence="5" id="KW-0347">Helicase</keyword>
<name>A0A6C0JRY1_9ZZZZ</name>
<dbReference type="PROSITE" id="PS00518">
    <property type="entry name" value="ZF_RING_1"/>
    <property type="match status" value="1"/>
</dbReference>
<keyword evidence="4" id="KW-0378">Hydrolase</keyword>
<evidence type="ECO:0000256" key="6">
    <source>
        <dbReference type="ARBA" id="ARBA00022833"/>
    </source>
</evidence>
<dbReference type="Pfam" id="PF00271">
    <property type="entry name" value="Helicase_C"/>
    <property type="match status" value="1"/>
</dbReference>
<evidence type="ECO:0000259" key="9">
    <source>
        <dbReference type="PROSITE" id="PS50089"/>
    </source>
</evidence>
<protein>
    <recommendedName>
        <fullName evidence="12">RING-type domain-containing protein</fullName>
    </recommendedName>
</protein>
<dbReference type="InterPro" id="IPR001650">
    <property type="entry name" value="Helicase_C-like"/>
</dbReference>
<dbReference type="SUPFAM" id="SSF57850">
    <property type="entry name" value="RING/U-box"/>
    <property type="match status" value="1"/>
</dbReference>
<dbReference type="InterPro" id="IPR017907">
    <property type="entry name" value="Znf_RING_CS"/>
</dbReference>
<dbReference type="GO" id="GO:0008270">
    <property type="term" value="F:zinc ion binding"/>
    <property type="evidence" value="ECO:0007669"/>
    <property type="project" value="UniProtKB-KW"/>
</dbReference>
<dbReference type="InterPro" id="IPR000330">
    <property type="entry name" value="SNF2_N"/>
</dbReference>
<dbReference type="GO" id="GO:0004386">
    <property type="term" value="F:helicase activity"/>
    <property type="evidence" value="ECO:0007669"/>
    <property type="project" value="UniProtKB-KW"/>
</dbReference>
<sequence length="615" mass="71458">MDITYDLELDENSPIKKQNELIKRQLKPHQLACLQKAYIMEKTGKINYYIDEEKHNDIYNTCLKGDYSINTNIGIIGDIVGYGKTLTALSIISSCNLDDIYLNKEYNKSYISNTNYSYFSYSTNNKKIKNNDTINHTTLVIVPRGPVYVQWEKTLKEDTNLKYIAINNLNFIRKNLPDEDDILKNNDILNNYFDNYDVVLIKNTTLDVLIKYYNDIYNMNNNINYNSIKKIYRWKRIMIDEAHDLIRFVPLLHYYQLWLISGTYEDMINSIRSPGSILFDIRNVFNDIKNIKLMLIKCNRNFIRSSFKLPVPEEKYYLCKMSLQFATIKDFITNSVIDKLNANDISGAIRELGGKAETEENMIELITKDINTDIENKKREIEYTKSLILQNDVKEQKIKKLENDLAILNDRLISLKNRISELENKSCAICMEYLVKPILLKCTHSYCGICIMNWIKNNKKCPECRTGIETDDMIAITNTIETDNSEKILSKIDTLINIINTKKDGKFLVFSKYESGFYSIINKLKSSNISYGELKGNTSHMMNILNDFKNSKLKVILLNTLYAGSGIDISYATDVIIFHSLGLYKQQAVGRAQRVGRLDKLYIHNLCYEQEMPNN</sequence>
<dbReference type="GO" id="GO:0016787">
    <property type="term" value="F:hydrolase activity"/>
    <property type="evidence" value="ECO:0007669"/>
    <property type="project" value="UniProtKB-KW"/>
</dbReference>
<evidence type="ECO:0000256" key="1">
    <source>
        <dbReference type="ARBA" id="ARBA00022723"/>
    </source>
</evidence>
<dbReference type="GO" id="GO:0006281">
    <property type="term" value="P:DNA repair"/>
    <property type="evidence" value="ECO:0007669"/>
    <property type="project" value="TreeGrafter"/>
</dbReference>
<dbReference type="SMART" id="SM00487">
    <property type="entry name" value="DEXDc"/>
    <property type="match status" value="1"/>
</dbReference>
<dbReference type="Pfam" id="PF00176">
    <property type="entry name" value="SNF2-rel_dom"/>
    <property type="match status" value="1"/>
</dbReference>
<dbReference type="PROSITE" id="PS51194">
    <property type="entry name" value="HELICASE_CTER"/>
    <property type="match status" value="1"/>
</dbReference>
<evidence type="ECO:0000256" key="3">
    <source>
        <dbReference type="ARBA" id="ARBA00022771"/>
    </source>
</evidence>
<accession>A0A6C0JRY1</accession>
<dbReference type="InterPro" id="IPR027417">
    <property type="entry name" value="P-loop_NTPase"/>
</dbReference>
<proteinExistence type="predicted"/>
<evidence type="ECO:0000256" key="7">
    <source>
        <dbReference type="ARBA" id="ARBA00022840"/>
    </source>
</evidence>
<evidence type="ECO:0000256" key="2">
    <source>
        <dbReference type="ARBA" id="ARBA00022741"/>
    </source>
</evidence>
<dbReference type="InterPro" id="IPR014001">
    <property type="entry name" value="Helicase_ATP-bd"/>
</dbReference>
<evidence type="ECO:0000256" key="4">
    <source>
        <dbReference type="ARBA" id="ARBA00022801"/>
    </source>
</evidence>
<keyword evidence="7" id="KW-0067">ATP-binding</keyword>